<name>A0A8K0SQK7_9HYPO</name>
<organism evidence="1 2">
    <name type="scientific">Stachybotrys elegans</name>
    <dbReference type="NCBI Taxonomy" id="80388"/>
    <lineage>
        <taxon>Eukaryota</taxon>
        <taxon>Fungi</taxon>
        <taxon>Dikarya</taxon>
        <taxon>Ascomycota</taxon>
        <taxon>Pezizomycotina</taxon>
        <taxon>Sordariomycetes</taxon>
        <taxon>Hypocreomycetidae</taxon>
        <taxon>Hypocreales</taxon>
        <taxon>Stachybotryaceae</taxon>
        <taxon>Stachybotrys</taxon>
    </lineage>
</organism>
<dbReference type="SUPFAM" id="SSF52777">
    <property type="entry name" value="CoA-dependent acyltransferases"/>
    <property type="match status" value="1"/>
</dbReference>
<gene>
    <name evidence="1" type="ORF">B0I35DRAFT_461558</name>
</gene>
<dbReference type="PANTHER" id="PTHR28037">
    <property type="entry name" value="ALCOHOL O-ACETYLTRANSFERASE 1-RELATED"/>
    <property type="match status" value="1"/>
</dbReference>
<comment type="caution">
    <text evidence="1">The sequence shown here is derived from an EMBL/GenBank/DDBJ whole genome shotgun (WGS) entry which is preliminary data.</text>
</comment>
<accession>A0A8K0SQK7</accession>
<dbReference type="InterPro" id="IPR010828">
    <property type="entry name" value="Atf2/Sli1-like"/>
</dbReference>
<proteinExistence type="predicted"/>
<dbReference type="InterPro" id="IPR052058">
    <property type="entry name" value="Alcohol_O-acetyltransferase"/>
</dbReference>
<dbReference type="Pfam" id="PF07247">
    <property type="entry name" value="AATase"/>
    <property type="match status" value="1"/>
</dbReference>
<dbReference type="Gene3D" id="3.30.559.10">
    <property type="entry name" value="Chloramphenicol acetyltransferase-like domain"/>
    <property type="match status" value="1"/>
</dbReference>
<dbReference type="AlphaFoldDB" id="A0A8K0SQK7"/>
<sequence length="505" mass="55463">MDATQDGGRPVIRPLGPLESFISTHHLLQTAYRTILTGRYGIPSSSSLDAVKAELEKAIALTVLEHSMMQPGLADEDSKQPQWVRLPSLQLDSMVTWAVSDAASHEECLTTHLVRLHSQPFTQLETLPGWRITVLQCPDDAPAPFVDVIFNYNHANADGMSGKIFHSSLNRNLLLVSRAEPSVMSRLAETLSNHTLQLPKDSKLSPTQEELMKFPVSIPFVLGLGWKGLRPRFFVPGDYAKWAPMRETDDAHPNETTMQLVVTEAPTLQRLLASCRSHKTTITGLLHALIFISLCHRLSTQPGFNGGTTVNMRRFINAEDTAKYKPDSMMGNYVTLMGHAFDHSLTARARALQHDAKKEQLQDLVWEVAARVRGELEQKMQTGTRDDMMGLVGMMAGSGDFRSILKGELQKDREFSWEVSNMGTLDADAAPAPTGSDGAGGWQLERLVSSQSAVANGAAILVFPISVKGGVLCTTITAQKGVVDEQLTEGLAKDLEDWLADLVKE</sequence>
<evidence type="ECO:0000313" key="1">
    <source>
        <dbReference type="EMBL" id="KAH7317033.1"/>
    </source>
</evidence>
<dbReference type="Gene3D" id="3.30.559.30">
    <property type="entry name" value="Nonribosomal peptide synthetase, condensation domain"/>
    <property type="match status" value="1"/>
</dbReference>
<dbReference type="EMBL" id="JAGPNK010000008">
    <property type="protein sequence ID" value="KAH7317033.1"/>
    <property type="molecule type" value="Genomic_DNA"/>
</dbReference>
<dbReference type="PANTHER" id="PTHR28037:SF1">
    <property type="entry name" value="ALCOHOL O-ACETYLTRANSFERASE 1-RELATED"/>
    <property type="match status" value="1"/>
</dbReference>
<keyword evidence="2" id="KW-1185">Reference proteome</keyword>
<protein>
    <submittedName>
        <fullName evidence="1">Alcohol acetyltransferase</fullName>
    </submittedName>
</protein>
<dbReference type="InterPro" id="IPR023213">
    <property type="entry name" value="CAT-like_dom_sf"/>
</dbReference>
<dbReference type="OrthoDB" id="2150604at2759"/>
<dbReference type="Proteomes" id="UP000813444">
    <property type="component" value="Unassembled WGS sequence"/>
</dbReference>
<reference evidence="1" key="1">
    <citation type="journal article" date="2021" name="Nat. Commun.">
        <title>Genetic determinants of endophytism in the Arabidopsis root mycobiome.</title>
        <authorList>
            <person name="Mesny F."/>
            <person name="Miyauchi S."/>
            <person name="Thiergart T."/>
            <person name="Pickel B."/>
            <person name="Atanasova L."/>
            <person name="Karlsson M."/>
            <person name="Huettel B."/>
            <person name="Barry K.W."/>
            <person name="Haridas S."/>
            <person name="Chen C."/>
            <person name="Bauer D."/>
            <person name="Andreopoulos W."/>
            <person name="Pangilinan J."/>
            <person name="LaButti K."/>
            <person name="Riley R."/>
            <person name="Lipzen A."/>
            <person name="Clum A."/>
            <person name="Drula E."/>
            <person name="Henrissat B."/>
            <person name="Kohler A."/>
            <person name="Grigoriev I.V."/>
            <person name="Martin F.M."/>
            <person name="Hacquard S."/>
        </authorList>
    </citation>
    <scope>NUCLEOTIDE SEQUENCE</scope>
    <source>
        <strain evidence="1">MPI-CAGE-CH-0235</strain>
    </source>
</reference>
<evidence type="ECO:0000313" key="2">
    <source>
        <dbReference type="Proteomes" id="UP000813444"/>
    </source>
</evidence>
<dbReference type="GO" id="GO:0008080">
    <property type="term" value="F:N-acetyltransferase activity"/>
    <property type="evidence" value="ECO:0007669"/>
    <property type="project" value="TreeGrafter"/>
</dbReference>